<dbReference type="InterPro" id="IPR002181">
    <property type="entry name" value="Fibrinogen_a/b/g_C_dom"/>
</dbReference>
<name>A0A2B4SLS7_STYPI</name>
<evidence type="ECO:0000259" key="6">
    <source>
        <dbReference type="PROSITE" id="PS51406"/>
    </source>
</evidence>
<accession>A0A2B4SLS7</accession>
<reference evidence="8" key="1">
    <citation type="journal article" date="2017" name="bioRxiv">
        <title>Comparative analysis of the genomes of Stylophora pistillata and Acropora digitifera provides evidence for extensive differences between species of corals.</title>
        <authorList>
            <person name="Voolstra C.R."/>
            <person name="Li Y."/>
            <person name="Liew Y.J."/>
            <person name="Baumgarten S."/>
            <person name="Zoccola D."/>
            <person name="Flot J.-F."/>
            <person name="Tambutte S."/>
            <person name="Allemand D."/>
            <person name="Aranda M."/>
        </authorList>
    </citation>
    <scope>NUCLEOTIDE SEQUENCE [LARGE SCALE GENOMIC DNA]</scope>
</reference>
<evidence type="ECO:0000256" key="3">
    <source>
        <dbReference type="ARBA" id="ARBA00023119"/>
    </source>
</evidence>
<dbReference type="InterPro" id="IPR000885">
    <property type="entry name" value="Fib_collagen_C"/>
</dbReference>
<feature type="chain" id="PRO_5012360572" description="Fibrinogen C-terminal domain-containing protein" evidence="5">
    <location>
        <begin position="19"/>
        <end position="328"/>
    </location>
</feature>
<dbReference type="AlphaFoldDB" id="A0A2B4SLS7"/>
<dbReference type="Gene3D" id="2.60.120.1000">
    <property type="match status" value="1"/>
</dbReference>
<dbReference type="GO" id="GO:0005615">
    <property type="term" value="C:extracellular space"/>
    <property type="evidence" value="ECO:0007669"/>
    <property type="project" value="TreeGrafter"/>
</dbReference>
<evidence type="ECO:0000313" key="7">
    <source>
        <dbReference type="EMBL" id="PFX31644.1"/>
    </source>
</evidence>
<keyword evidence="5" id="KW-0732">Signal</keyword>
<dbReference type="SUPFAM" id="SSF56496">
    <property type="entry name" value="Fibrinogen C-terminal domain-like"/>
    <property type="match status" value="1"/>
</dbReference>
<dbReference type="Proteomes" id="UP000225706">
    <property type="component" value="Unassembled WGS sequence"/>
</dbReference>
<dbReference type="GO" id="GO:0005201">
    <property type="term" value="F:extracellular matrix structural constituent"/>
    <property type="evidence" value="ECO:0007669"/>
    <property type="project" value="InterPro"/>
</dbReference>
<evidence type="ECO:0000256" key="1">
    <source>
        <dbReference type="ARBA" id="ARBA00004613"/>
    </source>
</evidence>
<feature type="domain" description="Fibrinogen C-terminal" evidence="6">
    <location>
        <begin position="111"/>
        <end position="161"/>
    </location>
</feature>
<protein>
    <recommendedName>
        <fullName evidence="6">Fibrinogen C-terminal domain-containing protein</fullName>
    </recommendedName>
</protein>
<evidence type="ECO:0000256" key="4">
    <source>
        <dbReference type="ARBA" id="ARBA00023157"/>
    </source>
</evidence>
<keyword evidence="3" id="KW-0176">Collagen</keyword>
<sequence>MPITFVFALICLSLPVKTQPEEDGVLFEIEENVLEFDGNPIWQGKTNSLMGCSQTCARQLACKRVIFEANKGTCVHLGEGQTHLANTPAKQGGTFYLKKITTTGIYSLLGTSKSAAVASCQTLHSQSQSGVYWIDPDGGSQVNAFRAYCDMKTDGGGWTLVWSYSFTNYGAFTSESNAVTPRPNWQVTPEVNVPISTTPPINETNFNAMNFALWKLLGRQILIKSNINNWLVCHPGTGSLVDWQEGEVSCKVVKHVTDQCLNALAPSKISPSKGYGPKLYRDNEFHSLYYYFDGYTSKNWPSHDPCGTGKSNHLKNVVNPHGNIYIRA</sequence>
<evidence type="ECO:0000256" key="5">
    <source>
        <dbReference type="SAM" id="SignalP"/>
    </source>
</evidence>
<dbReference type="PROSITE" id="PS51406">
    <property type="entry name" value="FIBRINOGEN_C_2"/>
    <property type="match status" value="1"/>
</dbReference>
<dbReference type="PANTHER" id="PTHR16146">
    <property type="entry name" value="INTELECTIN"/>
    <property type="match status" value="1"/>
</dbReference>
<dbReference type="InterPro" id="IPR036056">
    <property type="entry name" value="Fibrinogen-like_C"/>
</dbReference>
<dbReference type="GO" id="GO:0005581">
    <property type="term" value="C:collagen trimer"/>
    <property type="evidence" value="ECO:0007669"/>
    <property type="project" value="UniProtKB-KW"/>
</dbReference>
<keyword evidence="4" id="KW-1015">Disulfide bond</keyword>
<dbReference type="NCBIfam" id="NF040941">
    <property type="entry name" value="GGGWT_bact"/>
    <property type="match status" value="1"/>
</dbReference>
<keyword evidence="2" id="KW-0964">Secreted</keyword>
<keyword evidence="8" id="KW-1185">Reference proteome</keyword>
<dbReference type="Pfam" id="PF01410">
    <property type="entry name" value="COLFI"/>
    <property type="match status" value="1"/>
</dbReference>
<evidence type="ECO:0000256" key="2">
    <source>
        <dbReference type="ARBA" id="ARBA00022525"/>
    </source>
</evidence>
<dbReference type="GO" id="GO:0070492">
    <property type="term" value="F:oligosaccharide binding"/>
    <property type="evidence" value="ECO:0007669"/>
    <property type="project" value="TreeGrafter"/>
</dbReference>
<evidence type="ECO:0000313" key="8">
    <source>
        <dbReference type="Proteomes" id="UP000225706"/>
    </source>
</evidence>
<comment type="caution">
    <text evidence="7">The sequence shown here is derived from an EMBL/GenBank/DDBJ whole genome shotgun (WGS) entry which is preliminary data.</text>
</comment>
<dbReference type="EMBL" id="LSMT01000033">
    <property type="protein sequence ID" value="PFX31644.1"/>
    <property type="molecule type" value="Genomic_DNA"/>
</dbReference>
<dbReference type="OrthoDB" id="5946792at2759"/>
<dbReference type="PANTHER" id="PTHR16146:SF46">
    <property type="entry name" value="INTELECTIN-1A-RELATED"/>
    <property type="match status" value="1"/>
</dbReference>
<organism evidence="7 8">
    <name type="scientific">Stylophora pistillata</name>
    <name type="common">Smooth cauliflower coral</name>
    <dbReference type="NCBI Taxonomy" id="50429"/>
    <lineage>
        <taxon>Eukaryota</taxon>
        <taxon>Metazoa</taxon>
        <taxon>Cnidaria</taxon>
        <taxon>Anthozoa</taxon>
        <taxon>Hexacorallia</taxon>
        <taxon>Scleractinia</taxon>
        <taxon>Astrocoeniina</taxon>
        <taxon>Pocilloporidae</taxon>
        <taxon>Stylophora</taxon>
    </lineage>
</organism>
<comment type="subcellular location">
    <subcellularLocation>
        <location evidence="1">Secreted</location>
    </subcellularLocation>
</comment>
<feature type="signal peptide" evidence="5">
    <location>
        <begin position="1"/>
        <end position="18"/>
    </location>
</feature>
<gene>
    <name evidence="7" type="ORF">AWC38_SpisGene3540</name>
</gene>
<proteinExistence type="predicted"/>